<accession>A0A177N238</accession>
<keyword evidence="1" id="KW-1133">Transmembrane helix</keyword>
<dbReference type="EMBL" id="LUUK01000225">
    <property type="protein sequence ID" value="OAI11935.1"/>
    <property type="molecule type" value="Genomic_DNA"/>
</dbReference>
<keyword evidence="1" id="KW-0812">Transmembrane</keyword>
<dbReference type="Pfam" id="PF07603">
    <property type="entry name" value="Lcl_C"/>
    <property type="match status" value="1"/>
</dbReference>
<evidence type="ECO:0000259" key="3">
    <source>
        <dbReference type="Pfam" id="PF07603"/>
    </source>
</evidence>
<reference evidence="5" key="1">
    <citation type="submission" date="2016-03" db="EMBL/GenBank/DDBJ databases">
        <authorList>
            <person name="Heylen K."/>
            <person name="De Vos P."/>
            <person name="Vekeman B."/>
        </authorList>
    </citation>
    <scope>NUCLEOTIDE SEQUENCE [LARGE SCALE GENOMIC DNA]</scope>
    <source>
        <strain evidence="5">R-45383</strain>
    </source>
</reference>
<evidence type="ECO:0000313" key="5">
    <source>
        <dbReference type="Proteomes" id="UP000077628"/>
    </source>
</evidence>
<name>A0A177N238_9GAMM</name>
<comment type="caution">
    <text evidence="4">The sequence shown here is derived from an EMBL/GenBank/DDBJ whole genome shotgun (WGS) entry which is preliminary data.</text>
</comment>
<evidence type="ECO:0000256" key="2">
    <source>
        <dbReference type="SAM" id="SignalP"/>
    </source>
</evidence>
<feature type="transmembrane region" description="Helical" evidence="1">
    <location>
        <begin position="220"/>
        <end position="241"/>
    </location>
</feature>
<dbReference type="InterPro" id="IPR011460">
    <property type="entry name" value="Lcl_C"/>
</dbReference>
<organism evidence="4 5">
    <name type="scientific">Methylomonas koyamae</name>
    <dbReference type="NCBI Taxonomy" id="702114"/>
    <lineage>
        <taxon>Bacteria</taxon>
        <taxon>Pseudomonadati</taxon>
        <taxon>Pseudomonadota</taxon>
        <taxon>Gammaproteobacteria</taxon>
        <taxon>Methylococcales</taxon>
        <taxon>Methylococcaceae</taxon>
        <taxon>Methylomonas</taxon>
    </lineage>
</organism>
<dbReference type="RefSeq" id="WP_064031536.1">
    <property type="nucleotide sequence ID" value="NZ_LUUK01000225.1"/>
</dbReference>
<dbReference type="Proteomes" id="UP000077628">
    <property type="component" value="Unassembled WGS sequence"/>
</dbReference>
<protein>
    <recommendedName>
        <fullName evidence="3">Lcl C-terminal domain-containing protein</fullName>
    </recommendedName>
</protein>
<feature type="domain" description="Lcl C-terminal" evidence="3">
    <location>
        <begin position="45"/>
        <end position="214"/>
    </location>
</feature>
<sequence length="244" mass="25867">MNTRKTLVALGLLLGGATLNVHASLTSYTGTDGAGLVYSSVGNVTWTQDANLFKTLSNADHSLISRVIALTPTTTYYASSGPQVTLTASDFGSFNVNIPSSGSLSWWGAIAFANYLNSIDYGGSHQWRLPTSNAIVGFNGTAGNELGQLFYSELNGTAGKFIPNTPTFDNESPVPYWSGLEALPVFPAAAWGFDARNGAQGYDEKNRWHQVWLVSPGQVAAVPIPGALALFGTGLMGLLSLRRK</sequence>
<feature type="signal peptide" evidence="2">
    <location>
        <begin position="1"/>
        <end position="23"/>
    </location>
</feature>
<proteinExistence type="predicted"/>
<keyword evidence="1" id="KW-0472">Membrane</keyword>
<keyword evidence="5" id="KW-1185">Reference proteome</keyword>
<keyword evidence="2" id="KW-0732">Signal</keyword>
<evidence type="ECO:0000313" key="4">
    <source>
        <dbReference type="EMBL" id="OAI11935.1"/>
    </source>
</evidence>
<dbReference type="OrthoDB" id="8537107at2"/>
<evidence type="ECO:0000256" key="1">
    <source>
        <dbReference type="SAM" id="Phobius"/>
    </source>
</evidence>
<dbReference type="AlphaFoldDB" id="A0A177N238"/>
<gene>
    <name evidence="4" type="ORF">A1355_14890</name>
</gene>
<feature type="chain" id="PRO_5008068670" description="Lcl C-terminal domain-containing protein" evidence="2">
    <location>
        <begin position="24"/>
        <end position="244"/>
    </location>
</feature>